<comment type="caution">
    <text evidence="9">The sequence shown here is derived from an EMBL/GenBank/DDBJ whole genome shotgun (WGS) entry which is preliminary data.</text>
</comment>
<dbReference type="GO" id="GO:0071555">
    <property type="term" value="P:cell wall organization"/>
    <property type="evidence" value="ECO:0007669"/>
    <property type="project" value="UniProtKB-KW"/>
</dbReference>
<feature type="site" description="Important for catalytic activity" evidence="7">
    <location>
        <position position="470"/>
    </location>
</feature>
<dbReference type="PANTHER" id="PTHR30518:SF2">
    <property type="entry name" value="ENDOLYTIC MUREIN TRANSGLYCOSYLASE"/>
    <property type="match status" value="1"/>
</dbReference>
<comment type="function">
    <text evidence="7">Functions as a peptidoglycan terminase that cleaves nascent peptidoglycan strands endolytically to terminate their elongation.</text>
</comment>
<dbReference type="GO" id="GO:0009252">
    <property type="term" value="P:peptidoglycan biosynthetic process"/>
    <property type="evidence" value="ECO:0007669"/>
    <property type="project" value="UniProtKB-UniRule"/>
</dbReference>
<comment type="catalytic activity">
    <reaction evidence="7">
        <text>a peptidoglycan chain = a peptidoglycan chain with N-acetyl-1,6-anhydromuramyl-[peptide] at the reducing end + a peptidoglycan chain with N-acetylglucosamine at the non-reducing end.</text>
        <dbReference type="EC" id="4.2.2.29"/>
    </reaction>
</comment>
<dbReference type="HAMAP" id="MF_02065">
    <property type="entry name" value="MltG"/>
    <property type="match status" value="1"/>
</dbReference>
<keyword evidence="4 7" id="KW-0472">Membrane</keyword>
<dbReference type="EMBL" id="BAOP01000010">
    <property type="protein sequence ID" value="GAC79519.1"/>
    <property type="molecule type" value="Genomic_DNA"/>
</dbReference>
<dbReference type="InterPro" id="IPR003770">
    <property type="entry name" value="MLTG-like"/>
</dbReference>
<keyword evidence="10" id="KW-1185">Reference proteome</keyword>
<comment type="similarity">
    <text evidence="7">Belongs to the transglycosylase MltG family.</text>
</comment>
<gene>
    <name evidence="7" type="primary">mltG</name>
    <name evidence="9" type="ORF">GM1_010_01090</name>
</gene>
<evidence type="ECO:0000256" key="7">
    <source>
        <dbReference type="HAMAP-Rule" id="MF_02065"/>
    </source>
</evidence>
<proteinExistence type="inferred from homology"/>
<feature type="compositionally biased region" description="Basic and acidic residues" evidence="8">
    <location>
        <begin position="1"/>
        <end position="16"/>
    </location>
</feature>
<feature type="compositionally biased region" description="Low complexity" evidence="8">
    <location>
        <begin position="155"/>
        <end position="171"/>
    </location>
</feature>
<keyword evidence="6 7" id="KW-0961">Cell wall biogenesis/degradation</keyword>
<feature type="region of interest" description="Disordered" evidence="8">
    <location>
        <begin position="113"/>
        <end position="211"/>
    </location>
</feature>
<keyword evidence="5 7" id="KW-0456">Lyase</keyword>
<evidence type="ECO:0000256" key="8">
    <source>
        <dbReference type="SAM" id="MobiDB-lite"/>
    </source>
</evidence>
<dbReference type="Proteomes" id="UP000035009">
    <property type="component" value="Unassembled WGS sequence"/>
</dbReference>
<dbReference type="Pfam" id="PF02618">
    <property type="entry name" value="YceG"/>
    <property type="match status" value="1"/>
</dbReference>
<name>M3VES9_GORML</name>
<accession>M3VES9</accession>
<keyword evidence="2 7" id="KW-0812">Transmembrane</keyword>
<evidence type="ECO:0000256" key="6">
    <source>
        <dbReference type="ARBA" id="ARBA00023316"/>
    </source>
</evidence>
<dbReference type="AlphaFoldDB" id="M3VES9"/>
<keyword evidence="3 7" id="KW-1133">Transmembrane helix</keyword>
<organism evidence="9 10">
    <name type="scientific">Gordonia malaquae NBRC 108250</name>
    <dbReference type="NCBI Taxonomy" id="1223542"/>
    <lineage>
        <taxon>Bacteria</taxon>
        <taxon>Bacillati</taxon>
        <taxon>Actinomycetota</taxon>
        <taxon>Actinomycetes</taxon>
        <taxon>Mycobacteriales</taxon>
        <taxon>Gordoniaceae</taxon>
        <taxon>Gordonia</taxon>
    </lineage>
</organism>
<evidence type="ECO:0000256" key="1">
    <source>
        <dbReference type="ARBA" id="ARBA00022475"/>
    </source>
</evidence>
<dbReference type="GO" id="GO:0005886">
    <property type="term" value="C:plasma membrane"/>
    <property type="evidence" value="ECO:0007669"/>
    <property type="project" value="UniProtKB-SubCell"/>
</dbReference>
<dbReference type="eggNOG" id="COG1559">
    <property type="taxonomic scope" value="Bacteria"/>
</dbReference>
<feature type="region of interest" description="Disordered" evidence="8">
    <location>
        <begin position="1"/>
        <end position="91"/>
    </location>
</feature>
<dbReference type="RefSeq" id="WP_008377987.1">
    <property type="nucleotide sequence ID" value="NZ_BAOP01000010.1"/>
</dbReference>
<evidence type="ECO:0000313" key="10">
    <source>
        <dbReference type="Proteomes" id="UP000035009"/>
    </source>
</evidence>
<dbReference type="GO" id="GO:0008932">
    <property type="term" value="F:lytic endotransglycosylase activity"/>
    <property type="evidence" value="ECO:0007669"/>
    <property type="project" value="UniProtKB-UniRule"/>
</dbReference>
<protein>
    <recommendedName>
        <fullName evidence="7">Endolytic murein transglycosylase</fullName>
        <ecNumber evidence="7">4.2.2.29</ecNumber>
    </recommendedName>
    <alternativeName>
        <fullName evidence="7">Peptidoglycan lytic transglycosylase</fullName>
    </alternativeName>
    <alternativeName>
        <fullName evidence="7">Peptidoglycan polymerization terminase</fullName>
    </alternativeName>
</protein>
<sequence>MTDQDRTPRHGDDARPRHSGSTPDGNAGDPRRFFADPSSVQEGNRRRRRRGPGDPTTTGSIPIVRVESALPDPTIEYRTPQPPQGAPSPYFEVRYRDASPEPMMRLNEPHAQAPVPEAPVTGNDQQLFASPVPQEPEPFYAEPEQPVAAPPVPEVEPTQPVYAQSAPTAPVDVPPAAEPQDRPEPPVFVPDILESRDDDADTGEIPVHGGAMPSRKKNRGILLGIGALVLVAVLVVGGLGLKWLGVFDSRTDFSSDTGSGSTLVEVPADAAIRDVGQTLADAGVVGSQRAFVDAAEGGAGVSAGFYALPKGISGKAALEMMSGDDKRVGRFIVPEGLQLDSKKSSDGTTRPGVFQMISKATTFTTDDREYGVTAEQLQQAAATSTPEELGVPDWAAAKVKELTGDHRRIEGLIASGAWEDIDPRLDARTILKDLITRSVARFTAWGLLSGNNSGKSPYDTLTIASIVEAEAQHEDDFPKVARVIVNRLDQDIRLQMDSTVNYTAAVADIDVHGESYMDDNKWNTYQHDGLPLTPIGAVGERALSATEDPAPGDWLYFVTVDKKGTTLFAKTFAQHKKNRQVACKNNLLAVNCE</sequence>
<evidence type="ECO:0000256" key="3">
    <source>
        <dbReference type="ARBA" id="ARBA00022989"/>
    </source>
</evidence>
<evidence type="ECO:0000256" key="5">
    <source>
        <dbReference type="ARBA" id="ARBA00023239"/>
    </source>
</evidence>
<evidence type="ECO:0000313" key="9">
    <source>
        <dbReference type="EMBL" id="GAC79519.1"/>
    </source>
</evidence>
<reference evidence="9 10" key="1">
    <citation type="submission" date="2013-02" db="EMBL/GenBank/DDBJ databases">
        <title>Whole genome shotgun sequence of Gordonia malaquae NBRC 108250.</title>
        <authorList>
            <person name="Yoshida I."/>
            <person name="Hosoyama A."/>
            <person name="Tsuchikane K."/>
            <person name="Ando Y."/>
            <person name="Baba S."/>
            <person name="Ohji S."/>
            <person name="Hamada M."/>
            <person name="Tamura T."/>
            <person name="Yamazoe A."/>
            <person name="Yamazaki S."/>
            <person name="Fujita N."/>
        </authorList>
    </citation>
    <scope>NUCLEOTIDE SEQUENCE [LARGE SCALE GENOMIC DNA]</scope>
    <source>
        <strain evidence="9 10">NBRC 108250</strain>
    </source>
</reference>
<dbReference type="OrthoDB" id="9814591at2"/>
<comment type="subcellular location">
    <subcellularLocation>
        <location evidence="7">Cell membrane</location>
        <topology evidence="7">Single-pass membrane protein</topology>
    </subcellularLocation>
</comment>
<keyword evidence="1 7" id="KW-1003">Cell membrane</keyword>
<dbReference type="EC" id="4.2.2.29" evidence="7"/>
<evidence type="ECO:0000256" key="4">
    <source>
        <dbReference type="ARBA" id="ARBA00023136"/>
    </source>
</evidence>
<evidence type="ECO:0000256" key="2">
    <source>
        <dbReference type="ARBA" id="ARBA00022692"/>
    </source>
</evidence>
<dbReference type="STRING" id="410332.SAMN04488550_2139"/>
<dbReference type="PANTHER" id="PTHR30518">
    <property type="entry name" value="ENDOLYTIC MUREIN TRANSGLYCOSYLASE"/>
    <property type="match status" value="1"/>
</dbReference>
<feature type="transmembrane region" description="Helical" evidence="7">
    <location>
        <begin position="221"/>
        <end position="244"/>
    </location>
</feature>